<evidence type="ECO:0000256" key="6">
    <source>
        <dbReference type="ARBA" id="ARBA00023136"/>
    </source>
</evidence>
<comment type="subcellular location">
    <subcellularLocation>
        <location evidence="2">Cell membrane</location>
        <topology evidence="2">Multi-pass membrane protein</topology>
    </subcellularLocation>
</comment>
<keyword evidence="7" id="KW-0175">Coiled coil</keyword>
<feature type="transmembrane region" description="Helical" evidence="9">
    <location>
        <begin position="177"/>
        <end position="196"/>
    </location>
</feature>
<dbReference type="CDD" id="cd01949">
    <property type="entry name" value="GGDEF"/>
    <property type="match status" value="1"/>
</dbReference>
<dbReference type="Pfam" id="PF08448">
    <property type="entry name" value="PAS_4"/>
    <property type="match status" value="2"/>
</dbReference>
<dbReference type="Pfam" id="PF00990">
    <property type="entry name" value="GGDEF"/>
    <property type="match status" value="1"/>
</dbReference>
<accession>A0A2S5TH86</accession>
<dbReference type="PANTHER" id="PTHR44757:SF2">
    <property type="entry name" value="BIOFILM ARCHITECTURE MAINTENANCE PROTEIN MBAA"/>
    <property type="match status" value="1"/>
</dbReference>
<evidence type="ECO:0000259" key="12">
    <source>
        <dbReference type="PROSITE" id="PS50887"/>
    </source>
</evidence>
<dbReference type="InterPro" id="IPR052155">
    <property type="entry name" value="Biofilm_reg_signaling"/>
</dbReference>
<dbReference type="EMBL" id="PSNW01000004">
    <property type="protein sequence ID" value="PPE74307.1"/>
    <property type="molecule type" value="Genomic_DNA"/>
</dbReference>
<dbReference type="NCBIfam" id="TIGR00229">
    <property type="entry name" value="sensory_box"/>
    <property type="match status" value="2"/>
</dbReference>
<evidence type="ECO:0000256" key="5">
    <source>
        <dbReference type="ARBA" id="ARBA00022989"/>
    </source>
</evidence>
<dbReference type="InterPro" id="IPR000160">
    <property type="entry name" value="GGDEF_dom"/>
</dbReference>
<dbReference type="Proteomes" id="UP000238220">
    <property type="component" value="Unassembled WGS sequence"/>
</dbReference>
<feature type="transmembrane region" description="Helical" evidence="9">
    <location>
        <begin position="287"/>
        <end position="305"/>
    </location>
</feature>
<keyword evidence="5 9" id="KW-1133">Transmembrane helix</keyword>
<evidence type="ECO:0000313" key="13">
    <source>
        <dbReference type="EMBL" id="PPE74307.1"/>
    </source>
</evidence>
<feature type="transmembrane region" description="Helical" evidence="9">
    <location>
        <begin position="138"/>
        <end position="157"/>
    </location>
</feature>
<feature type="transmembrane region" description="Helical" evidence="9">
    <location>
        <begin position="248"/>
        <end position="267"/>
    </location>
</feature>
<feature type="transmembrane region" description="Helical" evidence="9">
    <location>
        <begin position="65"/>
        <end position="85"/>
    </location>
</feature>
<dbReference type="NCBIfam" id="TIGR00254">
    <property type="entry name" value="GGDEF"/>
    <property type="match status" value="1"/>
</dbReference>
<dbReference type="Gene3D" id="3.30.450.20">
    <property type="entry name" value="PAS domain"/>
    <property type="match status" value="2"/>
</dbReference>
<dbReference type="SUPFAM" id="SSF55073">
    <property type="entry name" value="Nucleotide cyclase"/>
    <property type="match status" value="1"/>
</dbReference>
<evidence type="ECO:0000259" key="11">
    <source>
        <dbReference type="PROSITE" id="PS50113"/>
    </source>
</evidence>
<gene>
    <name evidence="13" type="ORF">C3942_09775</name>
</gene>
<protein>
    <recommendedName>
        <fullName evidence="15">Sensor domain-containing diguanylate cyclase</fullName>
    </recommendedName>
</protein>
<sequence length="768" mass="83255">MPSSPPFRGLERRRRGSCPGGSPAAVPGGWTAPRLLKTPARLPLSPAGDLPAAMPVSLAQAARELLKLAGLAGLVAVGCWVSTVLTPPDGRIASVWLANGLLVGLLLGMPTARWWPALLAGYVGNVAANLLTGDPLDLALSLALCNGLEVILAASLLQRRWGSNCDLRHGAVLRDFVLFAVLLAPALSSLLAATILSEHSGLSLLGVLSIWFPADALGMALIAPLVLTLRQGQAAPSRPQLRRWLPDTALLLATALVVFGLGLGRWLPLLLFLSFPPLMLMVMRHGNRGAVVGVLILAVFALLSLMEPGRSADAWGGLSPQARALLLQCYLACASAMALTVATLLEQRQGYERELQQALRRLRSIADHVPAYIGYVDRDLRYRFANRHHRNGYGLEPEGMIGRGVRELFGESTRADFAGPVQSVLEGHPVHFERSARELGGEVYQRVDLVPDRDEQGLVAGFYTLVLDITEGKRAELRQAASERRLRMIADNLPVVIAYIDAGRVYRFCNRTHGAWFGAAPDDVVGRHMERVLPPEVIEAQRYYVDCALHGARAEGSFSLQLGGQLRHVQVCFVPDRGEGGVVRGLYMMMSDVTLAKRAEQRLQQLARYDPLTGLANRRELHEHLGTALNRIQRYGGSLALLFIDVDHFKAINDQHGHAGGDEVLQEIALRLRGAVRSTDTVARVAGDEFVVILEQLRSSEEPQFVARKLLAAMGKPFVLDRGMLQVGVSIGIALGQPGDSADLLLRRADRALYAAKDGGRNTSRVAD</sequence>
<evidence type="ECO:0000256" key="4">
    <source>
        <dbReference type="ARBA" id="ARBA00022692"/>
    </source>
</evidence>
<keyword evidence="4 9" id="KW-0812">Transmembrane</keyword>
<dbReference type="InterPro" id="IPR007895">
    <property type="entry name" value="MASE1"/>
</dbReference>
<feature type="domain" description="PAC" evidence="11">
    <location>
        <begin position="552"/>
        <end position="605"/>
    </location>
</feature>
<dbReference type="Gene3D" id="3.30.70.270">
    <property type="match status" value="1"/>
</dbReference>
<evidence type="ECO:0000259" key="10">
    <source>
        <dbReference type="PROSITE" id="PS50112"/>
    </source>
</evidence>
<dbReference type="GO" id="GO:0005886">
    <property type="term" value="C:plasma membrane"/>
    <property type="evidence" value="ECO:0007669"/>
    <property type="project" value="UniProtKB-SubCell"/>
</dbReference>
<dbReference type="SMART" id="SM00267">
    <property type="entry name" value="GGDEF"/>
    <property type="match status" value="1"/>
</dbReference>
<evidence type="ECO:0000256" key="9">
    <source>
        <dbReference type="SAM" id="Phobius"/>
    </source>
</evidence>
<name>A0A2S5TH86_9GAMM</name>
<dbReference type="SMART" id="SM00091">
    <property type="entry name" value="PAS"/>
    <property type="match status" value="2"/>
</dbReference>
<evidence type="ECO:0000256" key="2">
    <source>
        <dbReference type="ARBA" id="ARBA00004651"/>
    </source>
</evidence>
<dbReference type="FunFam" id="3.30.70.270:FF:000001">
    <property type="entry name" value="Diguanylate cyclase domain protein"/>
    <property type="match status" value="1"/>
</dbReference>
<feature type="domain" description="PAS" evidence="10">
    <location>
        <begin position="358"/>
        <end position="428"/>
    </location>
</feature>
<dbReference type="AlphaFoldDB" id="A0A2S5TH86"/>
<feature type="transmembrane region" description="Helical" evidence="9">
    <location>
        <begin position="202"/>
        <end position="227"/>
    </location>
</feature>
<evidence type="ECO:0000256" key="8">
    <source>
        <dbReference type="SAM" id="MobiDB-lite"/>
    </source>
</evidence>
<keyword evidence="3" id="KW-1003">Cell membrane</keyword>
<dbReference type="InterPro" id="IPR035965">
    <property type="entry name" value="PAS-like_dom_sf"/>
</dbReference>
<feature type="domain" description="GGDEF" evidence="12">
    <location>
        <begin position="637"/>
        <end position="768"/>
    </location>
</feature>
<dbReference type="PROSITE" id="PS50887">
    <property type="entry name" value="GGDEF"/>
    <property type="match status" value="1"/>
</dbReference>
<organism evidence="13 14">
    <name type="scientific">Solimonas fluminis</name>
    <dbReference type="NCBI Taxonomy" id="2086571"/>
    <lineage>
        <taxon>Bacteria</taxon>
        <taxon>Pseudomonadati</taxon>
        <taxon>Pseudomonadota</taxon>
        <taxon>Gammaproteobacteria</taxon>
        <taxon>Nevskiales</taxon>
        <taxon>Nevskiaceae</taxon>
        <taxon>Solimonas</taxon>
    </lineage>
</organism>
<dbReference type="OrthoDB" id="9812260at2"/>
<dbReference type="InterPro" id="IPR000700">
    <property type="entry name" value="PAS-assoc_C"/>
</dbReference>
<comment type="cofactor">
    <cofactor evidence="1">
        <name>Mg(2+)</name>
        <dbReference type="ChEBI" id="CHEBI:18420"/>
    </cofactor>
</comment>
<feature type="domain" description="PAS" evidence="10">
    <location>
        <begin position="482"/>
        <end position="552"/>
    </location>
</feature>
<feature type="domain" description="PAC" evidence="11">
    <location>
        <begin position="426"/>
        <end position="481"/>
    </location>
</feature>
<feature type="region of interest" description="Disordered" evidence="8">
    <location>
        <begin position="1"/>
        <end position="26"/>
    </location>
</feature>
<dbReference type="InterPro" id="IPR013656">
    <property type="entry name" value="PAS_4"/>
</dbReference>
<dbReference type="Pfam" id="PF05231">
    <property type="entry name" value="MASE1"/>
    <property type="match status" value="1"/>
</dbReference>
<dbReference type="GO" id="GO:0003824">
    <property type="term" value="F:catalytic activity"/>
    <property type="evidence" value="ECO:0007669"/>
    <property type="project" value="UniProtKB-ARBA"/>
</dbReference>
<evidence type="ECO:0000256" key="3">
    <source>
        <dbReference type="ARBA" id="ARBA00022475"/>
    </source>
</evidence>
<evidence type="ECO:0000256" key="1">
    <source>
        <dbReference type="ARBA" id="ARBA00001946"/>
    </source>
</evidence>
<reference evidence="13 14" key="1">
    <citation type="submission" date="2018-02" db="EMBL/GenBank/DDBJ databases">
        <title>Genome sequencing of Solimonas sp. HR-BB.</title>
        <authorList>
            <person name="Lee Y."/>
            <person name="Jeon C.O."/>
        </authorList>
    </citation>
    <scope>NUCLEOTIDE SEQUENCE [LARGE SCALE GENOMIC DNA]</scope>
    <source>
        <strain evidence="13 14">HR-BB</strain>
    </source>
</reference>
<dbReference type="InterPro" id="IPR029787">
    <property type="entry name" value="Nucleotide_cyclase"/>
</dbReference>
<keyword evidence="6 9" id="KW-0472">Membrane</keyword>
<feature type="coiled-coil region" evidence="7">
    <location>
        <begin position="341"/>
        <end position="368"/>
    </location>
</feature>
<dbReference type="InterPro" id="IPR043128">
    <property type="entry name" value="Rev_trsase/Diguanyl_cyclase"/>
</dbReference>
<evidence type="ECO:0000313" key="14">
    <source>
        <dbReference type="Proteomes" id="UP000238220"/>
    </source>
</evidence>
<comment type="caution">
    <text evidence="13">The sequence shown here is derived from an EMBL/GenBank/DDBJ whole genome shotgun (WGS) entry which is preliminary data.</text>
</comment>
<evidence type="ECO:0000256" key="7">
    <source>
        <dbReference type="SAM" id="Coils"/>
    </source>
</evidence>
<dbReference type="SUPFAM" id="SSF55785">
    <property type="entry name" value="PYP-like sensor domain (PAS domain)"/>
    <property type="match status" value="2"/>
</dbReference>
<feature type="transmembrane region" description="Helical" evidence="9">
    <location>
        <begin position="325"/>
        <end position="345"/>
    </location>
</feature>
<dbReference type="PANTHER" id="PTHR44757">
    <property type="entry name" value="DIGUANYLATE CYCLASE DGCP"/>
    <property type="match status" value="1"/>
</dbReference>
<evidence type="ECO:0008006" key="15">
    <source>
        <dbReference type="Google" id="ProtNLM"/>
    </source>
</evidence>
<dbReference type="PROSITE" id="PS50112">
    <property type="entry name" value="PAS"/>
    <property type="match status" value="2"/>
</dbReference>
<keyword evidence="14" id="KW-1185">Reference proteome</keyword>
<proteinExistence type="predicted"/>
<dbReference type="InterPro" id="IPR000014">
    <property type="entry name" value="PAS"/>
</dbReference>
<feature type="transmembrane region" description="Helical" evidence="9">
    <location>
        <begin position="91"/>
        <end position="107"/>
    </location>
</feature>
<dbReference type="PROSITE" id="PS50113">
    <property type="entry name" value="PAC"/>
    <property type="match status" value="2"/>
</dbReference>